<reference evidence="3" key="1">
    <citation type="submission" date="2021-06" db="EMBL/GenBank/DDBJ databases">
        <title>Genome Sequence of Mortierella hyaline Strain SCG-10, a Cold-Adapted, Nitrate-Reducing Fungus Isolated from Soil in Minnesota, USA.</title>
        <authorList>
            <person name="Aldossari N."/>
        </authorList>
    </citation>
    <scope>NUCLEOTIDE SEQUENCE</scope>
    <source>
        <strain evidence="3">SCG-10</strain>
    </source>
</reference>
<comment type="caution">
    <text evidence="3">The sequence shown here is derived from an EMBL/GenBank/DDBJ whole genome shotgun (WGS) entry which is preliminary data.</text>
</comment>
<feature type="compositionally biased region" description="Polar residues" evidence="1">
    <location>
        <begin position="79"/>
        <end position="89"/>
    </location>
</feature>
<name>A0A9P8BUR5_9FUNG</name>
<protein>
    <submittedName>
        <fullName evidence="3">Uncharacterized protein</fullName>
    </submittedName>
</protein>
<feature type="compositionally biased region" description="Polar residues" evidence="1">
    <location>
        <begin position="117"/>
        <end position="141"/>
    </location>
</feature>
<sequence length="156" mass="15870">MLINRFTLTFFALAASVNALAIPLHSRRADNFASTTEDNGASVAENNAPKIALPPQLPPSYVPKGVTPALASPPAGAPNTDSSSQQSKAFSPPTELVADSAQVTTPAGAAADKPIMGNSQTAKSATDTPTGDNTIQTTKPETGTPEPNDVQGTSPT</sequence>
<accession>A0A9P8BUR5</accession>
<organism evidence="3 4">
    <name type="scientific">Linnemannia hyalina</name>
    <dbReference type="NCBI Taxonomy" id="64524"/>
    <lineage>
        <taxon>Eukaryota</taxon>
        <taxon>Fungi</taxon>
        <taxon>Fungi incertae sedis</taxon>
        <taxon>Mucoromycota</taxon>
        <taxon>Mortierellomycotina</taxon>
        <taxon>Mortierellomycetes</taxon>
        <taxon>Mortierellales</taxon>
        <taxon>Mortierellaceae</taxon>
        <taxon>Linnemannia</taxon>
    </lineage>
</organism>
<evidence type="ECO:0000313" key="3">
    <source>
        <dbReference type="EMBL" id="KAG9068483.1"/>
    </source>
</evidence>
<feature type="region of interest" description="Disordered" evidence="1">
    <location>
        <begin position="46"/>
        <end position="156"/>
    </location>
</feature>
<keyword evidence="4" id="KW-1185">Reference proteome</keyword>
<dbReference type="EMBL" id="JAHRHY010000006">
    <property type="protein sequence ID" value="KAG9068483.1"/>
    <property type="molecule type" value="Genomic_DNA"/>
</dbReference>
<dbReference type="AlphaFoldDB" id="A0A9P8BUR5"/>
<feature type="chain" id="PRO_5040324006" evidence="2">
    <location>
        <begin position="20"/>
        <end position="156"/>
    </location>
</feature>
<evidence type="ECO:0000256" key="1">
    <source>
        <dbReference type="SAM" id="MobiDB-lite"/>
    </source>
</evidence>
<proteinExistence type="predicted"/>
<feature type="signal peptide" evidence="2">
    <location>
        <begin position="1"/>
        <end position="19"/>
    </location>
</feature>
<keyword evidence="2" id="KW-0732">Signal</keyword>
<gene>
    <name evidence="3" type="ORF">KI688_010754</name>
</gene>
<evidence type="ECO:0000313" key="4">
    <source>
        <dbReference type="Proteomes" id="UP000707451"/>
    </source>
</evidence>
<dbReference type="Proteomes" id="UP000707451">
    <property type="component" value="Unassembled WGS sequence"/>
</dbReference>
<evidence type="ECO:0000256" key="2">
    <source>
        <dbReference type="SAM" id="SignalP"/>
    </source>
</evidence>